<dbReference type="InterPro" id="IPR034660">
    <property type="entry name" value="DinB/YfiT-like"/>
</dbReference>
<keyword evidence="2" id="KW-1185">Reference proteome</keyword>
<evidence type="ECO:0000313" key="2">
    <source>
        <dbReference type="Proteomes" id="UP000275368"/>
    </source>
</evidence>
<dbReference type="AlphaFoldDB" id="A0A3G9IPR1"/>
<dbReference type="RefSeq" id="WP_125655163.1">
    <property type="nucleotide sequence ID" value="NZ_AP019308.1"/>
</dbReference>
<accession>A0A3G9IPR1</accession>
<reference evidence="1 2" key="1">
    <citation type="submission" date="2018-11" db="EMBL/GenBank/DDBJ databases">
        <title>Complete genome sequence of Paenibacillus baekrokdamisoli strain KCTC 33723.</title>
        <authorList>
            <person name="Kang S.W."/>
            <person name="Lee K.C."/>
            <person name="Kim K.K."/>
            <person name="Kim J.S."/>
            <person name="Kim D.S."/>
            <person name="Ko S.H."/>
            <person name="Yang S.H."/>
            <person name="Lee J.S."/>
        </authorList>
    </citation>
    <scope>NUCLEOTIDE SEQUENCE [LARGE SCALE GENOMIC DNA]</scope>
    <source>
        <strain evidence="1 2">KCTC 33723</strain>
    </source>
</reference>
<gene>
    <name evidence="1" type="ORF">Back11_15970</name>
</gene>
<sequence>MLNDSSAIIEQYMRNLDRYSIEQLRFKCKENVWSVGQMYIHVIEVANEYIGHIETCTKATHEEPEGKTEDGTKALAEKEWPNIRVKLEEPPNAICNPESKDEIIAGLEQVLEKLAYWAGYVYESNPACKVRHGWFGWLNARDWFEMVGMHSWHHLRQKAKLDEKLAEAGIR</sequence>
<dbReference type="Pfam" id="PF12867">
    <property type="entry name" value="DinB_2"/>
    <property type="match status" value="1"/>
</dbReference>
<protein>
    <submittedName>
        <fullName evidence="1">Uncharacterized protein</fullName>
    </submittedName>
</protein>
<dbReference type="KEGG" id="pbk:Back11_15970"/>
<dbReference type="OrthoDB" id="1495892at2"/>
<name>A0A3G9IPR1_9BACL</name>
<organism evidence="1 2">
    <name type="scientific">Paenibacillus baekrokdamisoli</name>
    <dbReference type="NCBI Taxonomy" id="1712516"/>
    <lineage>
        <taxon>Bacteria</taxon>
        <taxon>Bacillati</taxon>
        <taxon>Bacillota</taxon>
        <taxon>Bacilli</taxon>
        <taxon>Bacillales</taxon>
        <taxon>Paenibacillaceae</taxon>
        <taxon>Paenibacillus</taxon>
    </lineage>
</organism>
<dbReference type="InterPro" id="IPR024775">
    <property type="entry name" value="DinB-like"/>
</dbReference>
<dbReference type="Proteomes" id="UP000275368">
    <property type="component" value="Chromosome"/>
</dbReference>
<proteinExistence type="predicted"/>
<dbReference type="SUPFAM" id="SSF109854">
    <property type="entry name" value="DinB/YfiT-like putative metalloenzymes"/>
    <property type="match status" value="1"/>
</dbReference>
<dbReference type="Gene3D" id="1.20.120.450">
    <property type="entry name" value="dinb family like domain"/>
    <property type="match status" value="1"/>
</dbReference>
<dbReference type="EMBL" id="AP019308">
    <property type="protein sequence ID" value="BBH20252.1"/>
    <property type="molecule type" value="Genomic_DNA"/>
</dbReference>
<evidence type="ECO:0000313" key="1">
    <source>
        <dbReference type="EMBL" id="BBH20252.1"/>
    </source>
</evidence>